<reference evidence="2" key="1">
    <citation type="submission" date="2018-05" db="EMBL/GenBank/DDBJ databases">
        <authorList>
            <person name="Lanie J.A."/>
            <person name="Ng W.-L."/>
            <person name="Kazmierczak K.M."/>
            <person name="Andrzejewski T.M."/>
            <person name="Davidsen T.M."/>
            <person name="Wayne K.J."/>
            <person name="Tettelin H."/>
            <person name="Glass J.I."/>
            <person name="Rusch D."/>
            <person name="Podicherti R."/>
            <person name="Tsui H.-C.T."/>
            <person name="Winkler M.E."/>
        </authorList>
    </citation>
    <scope>NUCLEOTIDE SEQUENCE</scope>
</reference>
<sequence length="48" mass="4989">MIVMLFVAIGVLLAGCSAPNRKNPNDPRGDSDGTNDNIQLVAHLPEGG</sequence>
<feature type="non-terminal residue" evidence="2">
    <location>
        <position position="48"/>
    </location>
</feature>
<evidence type="ECO:0000256" key="1">
    <source>
        <dbReference type="SAM" id="MobiDB-lite"/>
    </source>
</evidence>
<accession>A0A382YA94</accession>
<dbReference type="EMBL" id="UINC01174157">
    <property type="protein sequence ID" value="SVD80144.1"/>
    <property type="molecule type" value="Genomic_DNA"/>
</dbReference>
<name>A0A382YA94_9ZZZZ</name>
<gene>
    <name evidence="2" type="ORF">METZ01_LOCUS432998</name>
</gene>
<proteinExistence type="predicted"/>
<evidence type="ECO:0000313" key="2">
    <source>
        <dbReference type="EMBL" id="SVD80144.1"/>
    </source>
</evidence>
<organism evidence="2">
    <name type="scientific">marine metagenome</name>
    <dbReference type="NCBI Taxonomy" id="408172"/>
    <lineage>
        <taxon>unclassified sequences</taxon>
        <taxon>metagenomes</taxon>
        <taxon>ecological metagenomes</taxon>
    </lineage>
</organism>
<protein>
    <submittedName>
        <fullName evidence="2">Uncharacterized protein</fullName>
    </submittedName>
</protein>
<dbReference type="AlphaFoldDB" id="A0A382YA94"/>
<feature type="region of interest" description="Disordered" evidence="1">
    <location>
        <begin position="17"/>
        <end position="38"/>
    </location>
</feature>